<sequence length="74" mass="8241">MTARRELEEALHGPVAALDFLSEAETADLLELFEGARQREVAALSEAVDRMVHALPWPLGPTTKRIMFGHSLDR</sequence>
<evidence type="ECO:0000313" key="2">
    <source>
        <dbReference type="Proteomes" id="UP000431401"/>
    </source>
</evidence>
<comment type="caution">
    <text evidence="1">The sequence shown here is derived from an EMBL/GenBank/DDBJ whole genome shotgun (WGS) entry which is preliminary data.</text>
</comment>
<accession>A0A7K0DHT0</accession>
<proteinExistence type="predicted"/>
<dbReference type="OrthoDB" id="4560026at2"/>
<dbReference type="AlphaFoldDB" id="A0A7K0DHT0"/>
<dbReference type="EMBL" id="WEGI01000002">
    <property type="protein sequence ID" value="MQY25363.1"/>
    <property type="molecule type" value="Genomic_DNA"/>
</dbReference>
<organism evidence="1 2">
    <name type="scientific">Nocardia aurantia</name>
    <dbReference type="NCBI Taxonomy" id="2585199"/>
    <lineage>
        <taxon>Bacteria</taxon>
        <taxon>Bacillati</taxon>
        <taxon>Actinomycetota</taxon>
        <taxon>Actinomycetes</taxon>
        <taxon>Mycobacteriales</taxon>
        <taxon>Nocardiaceae</taxon>
        <taxon>Nocardia</taxon>
    </lineage>
</organism>
<dbReference type="Proteomes" id="UP000431401">
    <property type="component" value="Unassembled WGS sequence"/>
</dbReference>
<gene>
    <name evidence="1" type="ORF">NRB56_09190</name>
</gene>
<keyword evidence="2" id="KW-1185">Reference proteome</keyword>
<reference evidence="1 2" key="1">
    <citation type="submission" date="2019-10" db="EMBL/GenBank/DDBJ databases">
        <title>Nocardia macrotermitis sp. nov. and Nocardia aurantia sp. nov., isolated from the gut of fungus growing-termite Macrotermes natalensis.</title>
        <authorList>
            <person name="Benndorf R."/>
            <person name="Schwitalla J."/>
            <person name="Martin K."/>
            <person name="De Beer W."/>
            <person name="Kaster A.-K."/>
            <person name="Vollmers J."/>
            <person name="Poulsen M."/>
            <person name="Beemelmanns C."/>
        </authorList>
    </citation>
    <scope>NUCLEOTIDE SEQUENCE [LARGE SCALE GENOMIC DNA]</scope>
    <source>
        <strain evidence="1 2">RB56</strain>
    </source>
</reference>
<dbReference type="RefSeq" id="WP_153339237.1">
    <property type="nucleotide sequence ID" value="NZ_WEGI01000002.1"/>
</dbReference>
<protein>
    <submittedName>
        <fullName evidence="1">Uncharacterized protein</fullName>
    </submittedName>
</protein>
<name>A0A7K0DHT0_9NOCA</name>
<evidence type="ECO:0000313" key="1">
    <source>
        <dbReference type="EMBL" id="MQY25363.1"/>
    </source>
</evidence>